<evidence type="ECO:0000256" key="4">
    <source>
        <dbReference type="ARBA" id="ARBA00022801"/>
    </source>
</evidence>
<evidence type="ECO:0000259" key="6">
    <source>
        <dbReference type="SMART" id="SM00775"/>
    </source>
</evidence>
<sequence length="883" mass="97896">MISRIVTSVSNALDFNIATLSGCIDIIVVPDENGSLRSTPFHVRFGKAKLLRSREKIVSVAVNGQATDLQMILGSAGEAYFMLKDEGQLDIEAPPPDHENSEYNMYQEVLVPEGEEIYGDEDLESVEETMDPAAGDVMVRRASDPILVKHNERTALEQASLPAPSINIQESGHKESGEPVGVEKESGEPLSVETGTTGSTADQAVPQVVGHFQSSIQLSLCGHLLLGMAEEEQHDQDVFQANLLDAKAFERDATLWYNPSLVFRFGNKPPYFPARTSLPLIASWAIFGKSLTKESFLTLLRSRLRLRDPQDLLDQLTINVNEILHPAALPDPSPGSRSRRPNSRDNQGAEEQRYLQHLCYLSRMFDCCMAPSLDDQTGEEEETLLVQNGHQSDPEAYGATTRVATARAATGLSTSSKFLGKRKMQRYIKCLKPTPAQLAQLRLQPGANRITFSVTSALQGFKSVSANLYLWPRSSRIVVSDVDGTITKSDLWGQLMPIVGKDWSHPGVAELFTNITKHNYRIVYLTARAIGQADSTRDYLFGLTQNEKKLPDGPLILSPDRLFPSFKREVIDRKPFVFKIAALRDLRSLFPHYYNPYYAGFGNRDTDHRAYVHVGVPEARIFIIDPTGHVHHVNRTFAKTYKSMSTMANDMFPPLKQKAVAVHADDEYNDVNYWGQKPDLSLCPAAEVVVASAGPATSSKTNTPLLAKVPHAPDATLSPTPESKYRSLNLRTRGLPVQCDVFRDNTPHANSLSPAMPCISIELAPLAPEPMRHSQSTPCLISLTTLEFDDAVSRPQSHDASRRHSTAGEGLGFGRSCESESESEESGDSENECLLIPRKDVRYIFRKEEESSVAEDFGRARSEVPWEGRGESWTMRGKRSRVT</sequence>
<dbReference type="VEuPathDB" id="CryptoDB:GNI_115720"/>
<dbReference type="Pfam" id="PF16876">
    <property type="entry name" value="Lipin_mid"/>
    <property type="match status" value="1"/>
</dbReference>
<dbReference type="InterPro" id="IPR007651">
    <property type="entry name" value="Lipin_N"/>
</dbReference>
<feature type="region of interest" description="Disordered" evidence="5">
    <location>
        <begin position="325"/>
        <end position="349"/>
    </location>
</feature>
<feature type="compositionally biased region" description="Basic and acidic residues" evidence="5">
    <location>
        <begin position="849"/>
        <end position="870"/>
    </location>
</feature>
<feature type="region of interest" description="Disordered" evidence="5">
    <location>
        <begin position="849"/>
        <end position="883"/>
    </location>
</feature>
<comment type="cofactor">
    <cofactor evidence="1">
        <name>Mg(2+)</name>
        <dbReference type="ChEBI" id="CHEBI:18420"/>
    </cofactor>
</comment>
<comment type="caution">
    <text evidence="7">The sequence shown here is derived from an EMBL/GenBank/DDBJ whole genome shotgun (WGS) entry which is preliminary data.</text>
</comment>
<evidence type="ECO:0000256" key="5">
    <source>
        <dbReference type="SAM" id="MobiDB-lite"/>
    </source>
</evidence>
<dbReference type="EMBL" id="AFNH02000860">
    <property type="protein sequence ID" value="EZG55244.1"/>
    <property type="molecule type" value="Genomic_DNA"/>
</dbReference>
<feature type="compositionally biased region" description="Acidic residues" evidence="5">
    <location>
        <begin position="819"/>
        <end position="831"/>
    </location>
</feature>
<dbReference type="SMART" id="SM00775">
    <property type="entry name" value="LNS2"/>
    <property type="match status" value="1"/>
</dbReference>
<dbReference type="RefSeq" id="XP_011131695.1">
    <property type="nucleotide sequence ID" value="XM_011133393.1"/>
</dbReference>
<dbReference type="InterPro" id="IPR036412">
    <property type="entry name" value="HAD-like_sf"/>
</dbReference>
<dbReference type="GeneID" id="22914116"/>
<proteinExistence type="inferred from homology"/>
<evidence type="ECO:0000313" key="8">
    <source>
        <dbReference type="Proteomes" id="UP000019763"/>
    </source>
</evidence>
<evidence type="ECO:0000313" key="7">
    <source>
        <dbReference type="EMBL" id="EZG55244.1"/>
    </source>
</evidence>
<name>A0A023B3E0_GRENI</name>
<dbReference type="Pfam" id="PF08235">
    <property type="entry name" value="LNS2"/>
    <property type="match status" value="1"/>
</dbReference>
<dbReference type="PANTHER" id="PTHR12181:SF12">
    <property type="entry name" value="PHOSPHATIDATE PHOSPHATASE"/>
    <property type="match status" value="1"/>
</dbReference>
<protein>
    <recommendedName>
        <fullName evidence="3">phosphatidate phosphatase</fullName>
        <ecNumber evidence="3">3.1.3.4</ecNumber>
    </recommendedName>
</protein>
<keyword evidence="4 7" id="KW-0378">Hydrolase</keyword>
<dbReference type="AlphaFoldDB" id="A0A023B3E0"/>
<feature type="domain" description="LNS2/PITP" evidence="6">
    <location>
        <begin position="477"/>
        <end position="633"/>
    </location>
</feature>
<feature type="region of interest" description="Disordered" evidence="5">
    <location>
        <begin position="701"/>
        <end position="722"/>
    </location>
</feature>
<dbReference type="Pfam" id="PF04571">
    <property type="entry name" value="Lipin_N"/>
    <property type="match status" value="1"/>
</dbReference>
<dbReference type="InterPro" id="IPR013209">
    <property type="entry name" value="LNS2"/>
</dbReference>
<dbReference type="InterPro" id="IPR031703">
    <property type="entry name" value="Lipin_mid"/>
</dbReference>
<dbReference type="EC" id="3.1.3.4" evidence="3"/>
<dbReference type="SUPFAM" id="SSF56784">
    <property type="entry name" value="HAD-like"/>
    <property type="match status" value="1"/>
</dbReference>
<gene>
    <name evidence="7" type="ORF">GNI_115720</name>
</gene>
<evidence type="ECO:0000256" key="1">
    <source>
        <dbReference type="ARBA" id="ARBA00001946"/>
    </source>
</evidence>
<dbReference type="GO" id="GO:0008195">
    <property type="term" value="F:phosphatidate phosphatase activity"/>
    <property type="evidence" value="ECO:0007669"/>
    <property type="project" value="UniProtKB-EC"/>
</dbReference>
<evidence type="ECO:0000256" key="2">
    <source>
        <dbReference type="ARBA" id="ARBA00005476"/>
    </source>
</evidence>
<dbReference type="Proteomes" id="UP000019763">
    <property type="component" value="Unassembled WGS sequence"/>
</dbReference>
<comment type="similarity">
    <text evidence="2">Belongs to the lipin family.</text>
</comment>
<dbReference type="OMA" id="XIKHESS"/>
<dbReference type="InterPro" id="IPR031315">
    <property type="entry name" value="LNS2/PITP"/>
</dbReference>
<dbReference type="eggNOG" id="KOG2116">
    <property type="taxonomic scope" value="Eukaryota"/>
</dbReference>
<reference evidence="7" key="1">
    <citation type="submission" date="2013-12" db="EMBL/GenBank/DDBJ databases">
        <authorList>
            <person name="Omoto C.K."/>
            <person name="Sibley D."/>
            <person name="Venepally P."/>
            <person name="Hadjithomas M."/>
            <person name="Karamycheva S."/>
            <person name="Brunk B."/>
            <person name="Roos D."/>
            <person name="Caler E."/>
            <person name="Lorenzi H."/>
        </authorList>
    </citation>
    <scope>NUCLEOTIDE SEQUENCE</scope>
</reference>
<evidence type="ECO:0000256" key="3">
    <source>
        <dbReference type="ARBA" id="ARBA00012638"/>
    </source>
</evidence>
<dbReference type="InterPro" id="IPR026058">
    <property type="entry name" value="LIPIN"/>
</dbReference>
<dbReference type="PANTHER" id="PTHR12181">
    <property type="entry name" value="LIPIN"/>
    <property type="match status" value="1"/>
</dbReference>
<dbReference type="OrthoDB" id="4567at2759"/>
<feature type="compositionally biased region" description="Basic and acidic residues" evidence="5">
    <location>
        <begin position="171"/>
        <end position="187"/>
    </location>
</feature>
<keyword evidence="8" id="KW-1185">Reference proteome</keyword>
<accession>A0A023B3E0</accession>
<feature type="region of interest" description="Disordered" evidence="5">
    <location>
        <begin position="163"/>
        <end position="198"/>
    </location>
</feature>
<feature type="region of interest" description="Disordered" evidence="5">
    <location>
        <begin position="792"/>
        <end position="832"/>
    </location>
</feature>
<organism evidence="7 8">
    <name type="scientific">Gregarina niphandrodes</name>
    <name type="common">Septate eugregarine</name>
    <dbReference type="NCBI Taxonomy" id="110365"/>
    <lineage>
        <taxon>Eukaryota</taxon>
        <taxon>Sar</taxon>
        <taxon>Alveolata</taxon>
        <taxon>Apicomplexa</taxon>
        <taxon>Conoidasida</taxon>
        <taxon>Gregarinasina</taxon>
        <taxon>Eugregarinorida</taxon>
        <taxon>Gregarinidae</taxon>
        <taxon>Gregarina</taxon>
    </lineage>
</organism>